<name>A0A8H6SE99_9AGAR</name>
<keyword evidence="2" id="KW-1133">Transmembrane helix</keyword>
<reference evidence="3" key="1">
    <citation type="submission" date="2020-05" db="EMBL/GenBank/DDBJ databases">
        <title>Mycena genomes resolve the evolution of fungal bioluminescence.</title>
        <authorList>
            <person name="Tsai I.J."/>
        </authorList>
    </citation>
    <scope>NUCLEOTIDE SEQUENCE</scope>
    <source>
        <strain evidence="3">171206Taipei</strain>
    </source>
</reference>
<comment type="caution">
    <text evidence="3">The sequence shown here is derived from an EMBL/GenBank/DDBJ whole genome shotgun (WGS) entry which is preliminary data.</text>
</comment>
<evidence type="ECO:0000256" key="2">
    <source>
        <dbReference type="SAM" id="Phobius"/>
    </source>
</evidence>
<feature type="transmembrane region" description="Helical" evidence="2">
    <location>
        <begin position="172"/>
        <end position="191"/>
    </location>
</feature>
<feature type="compositionally biased region" description="Basic and acidic residues" evidence="1">
    <location>
        <begin position="359"/>
        <end position="371"/>
    </location>
</feature>
<dbReference type="RefSeq" id="XP_037217539.1">
    <property type="nucleotide sequence ID" value="XM_037366127.1"/>
</dbReference>
<dbReference type="Proteomes" id="UP000636479">
    <property type="component" value="Unassembled WGS sequence"/>
</dbReference>
<dbReference type="OrthoDB" id="3234297at2759"/>
<evidence type="ECO:0000313" key="4">
    <source>
        <dbReference type="Proteomes" id="UP000636479"/>
    </source>
</evidence>
<sequence length="410" mass="45950">MTSLINSHSVNTVFPDHDACFGDGGNLSSICQVPSAMMINFLNITNPSAYLDMYCLNPPSDSCSFGYCPNSDVASPAVRFSAYFTSIVSAILVLYCPDEITGSFFAQLLNIYSQVIAAVVAIGKHDLTKLHSVIALSLAASPLSVYLVFYVLRTLLGRETRLKVVLGEHHYLNRALVLLAVPLWISVLIFSSMPTHIWEFQQAACDIEVARNKMASLFFLPFVVFFEAYPEVGSLLIVSLVIPWSVAIWRLRIVIWARHDRYLPLARLWRKVVEHYPFIQFYTVLVLPHTVWIFNLEFGLASLSPREKFTATYGQLLAIFVTIPPLISLCLLLSQLPPWFADLTWVRFIARRGDKPYISKQKREQQERKDSTLTTASTDAEKAPVDGLSYIVEGLPSTTEPVSSRSSSIP</sequence>
<gene>
    <name evidence="3" type="ORF">MIND_00951100</name>
</gene>
<dbReference type="EMBL" id="JACAZF010000008">
    <property type="protein sequence ID" value="KAF7297180.1"/>
    <property type="molecule type" value="Genomic_DNA"/>
</dbReference>
<feature type="transmembrane region" description="Helical" evidence="2">
    <location>
        <begin position="235"/>
        <end position="255"/>
    </location>
</feature>
<dbReference type="GeneID" id="59348643"/>
<protein>
    <submittedName>
        <fullName evidence="3">Uncharacterized protein</fullName>
    </submittedName>
</protein>
<accession>A0A8H6SE99</accession>
<feature type="transmembrane region" description="Helical" evidence="2">
    <location>
        <begin position="276"/>
        <end position="294"/>
    </location>
</feature>
<feature type="transmembrane region" description="Helical" evidence="2">
    <location>
        <begin position="101"/>
        <end position="121"/>
    </location>
</feature>
<keyword evidence="2" id="KW-0812">Transmembrane</keyword>
<dbReference type="AlphaFoldDB" id="A0A8H6SE99"/>
<evidence type="ECO:0000313" key="3">
    <source>
        <dbReference type="EMBL" id="KAF7297180.1"/>
    </source>
</evidence>
<keyword evidence="4" id="KW-1185">Reference proteome</keyword>
<feature type="transmembrane region" description="Helical" evidence="2">
    <location>
        <begin position="77"/>
        <end position="95"/>
    </location>
</feature>
<organism evidence="3 4">
    <name type="scientific">Mycena indigotica</name>
    <dbReference type="NCBI Taxonomy" id="2126181"/>
    <lineage>
        <taxon>Eukaryota</taxon>
        <taxon>Fungi</taxon>
        <taxon>Dikarya</taxon>
        <taxon>Basidiomycota</taxon>
        <taxon>Agaricomycotina</taxon>
        <taxon>Agaricomycetes</taxon>
        <taxon>Agaricomycetidae</taxon>
        <taxon>Agaricales</taxon>
        <taxon>Marasmiineae</taxon>
        <taxon>Mycenaceae</taxon>
        <taxon>Mycena</taxon>
    </lineage>
</organism>
<feature type="region of interest" description="Disordered" evidence="1">
    <location>
        <begin position="359"/>
        <end position="387"/>
    </location>
</feature>
<feature type="transmembrane region" description="Helical" evidence="2">
    <location>
        <begin position="133"/>
        <end position="152"/>
    </location>
</feature>
<keyword evidence="2" id="KW-0472">Membrane</keyword>
<evidence type="ECO:0000256" key="1">
    <source>
        <dbReference type="SAM" id="MobiDB-lite"/>
    </source>
</evidence>
<feature type="transmembrane region" description="Helical" evidence="2">
    <location>
        <begin position="314"/>
        <end position="333"/>
    </location>
</feature>
<proteinExistence type="predicted"/>